<accession>A0A0B0IB80</accession>
<dbReference type="Gene3D" id="6.10.140.1110">
    <property type="match status" value="1"/>
</dbReference>
<dbReference type="EMBL" id="JRJU01000015">
    <property type="protein sequence ID" value="KHF39803.1"/>
    <property type="molecule type" value="Genomic_DNA"/>
</dbReference>
<proteinExistence type="predicted"/>
<evidence type="ECO:0000313" key="3">
    <source>
        <dbReference type="Proteomes" id="UP000030832"/>
    </source>
</evidence>
<dbReference type="AlphaFoldDB" id="A0A0B0IB80"/>
<gene>
    <name evidence="2" type="ORF">LQ50_13260</name>
</gene>
<name>A0A0B0IB80_9BACI</name>
<sequence length="137" mass="16316">MKLLRKVQIKQVLTETKKRSMLNQFEEELRQCNREIEQMKFLLHKAIRETMNKNEQEEIRTRYMREIKKREELVKTITFKIEQLDKLILGVEIPDGTKEGIIEIKVGDPWPNWEQAPEVIVKDGIIQEIREGRNGDG</sequence>
<reference evidence="2 3" key="1">
    <citation type="submission" date="2014-09" db="EMBL/GenBank/DDBJ databases">
        <title>Genome sequencing and annotation of Bacillus Okhensis strain Kh10-101T.</title>
        <authorList>
            <person name="Prakash J.S."/>
        </authorList>
    </citation>
    <scope>NUCLEOTIDE SEQUENCE [LARGE SCALE GENOMIC DNA]</scope>
    <source>
        <strain evidence="3">Kh10-101T</strain>
    </source>
</reference>
<evidence type="ECO:0000256" key="1">
    <source>
        <dbReference type="SAM" id="Coils"/>
    </source>
</evidence>
<dbReference type="RefSeq" id="WP_034629693.1">
    <property type="nucleotide sequence ID" value="NZ_JRJU01000015.1"/>
</dbReference>
<dbReference type="OrthoDB" id="2375961at2"/>
<dbReference type="eggNOG" id="ENOG5032CV6">
    <property type="taxonomic scope" value="Bacteria"/>
</dbReference>
<comment type="caution">
    <text evidence="2">The sequence shown here is derived from an EMBL/GenBank/DDBJ whole genome shotgun (WGS) entry which is preliminary data.</text>
</comment>
<dbReference type="Pfam" id="PF11068">
    <property type="entry name" value="YlqD"/>
    <property type="match status" value="1"/>
</dbReference>
<evidence type="ECO:0000313" key="2">
    <source>
        <dbReference type="EMBL" id="KHF39803.1"/>
    </source>
</evidence>
<dbReference type="InterPro" id="IPR021297">
    <property type="entry name" value="YlqD"/>
</dbReference>
<keyword evidence="3" id="KW-1185">Reference proteome</keyword>
<feature type="coiled-coil region" evidence="1">
    <location>
        <begin position="15"/>
        <end position="49"/>
    </location>
</feature>
<keyword evidence="1" id="KW-0175">Coiled coil</keyword>
<dbReference type="Proteomes" id="UP000030832">
    <property type="component" value="Unassembled WGS sequence"/>
</dbReference>
<evidence type="ECO:0008006" key="4">
    <source>
        <dbReference type="Google" id="ProtNLM"/>
    </source>
</evidence>
<organism evidence="2 3">
    <name type="scientific">Halalkalibacter okhensis</name>
    <dbReference type="NCBI Taxonomy" id="333138"/>
    <lineage>
        <taxon>Bacteria</taxon>
        <taxon>Bacillati</taxon>
        <taxon>Bacillota</taxon>
        <taxon>Bacilli</taxon>
        <taxon>Bacillales</taxon>
        <taxon>Bacillaceae</taxon>
        <taxon>Halalkalibacter</taxon>
    </lineage>
</organism>
<dbReference type="STRING" id="333138.LQ50_13260"/>
<protein>
    <recommendedName>
        <fullName evidence="4">YlqD protein</fullName>
    </recommendedName>
</protein>